<feature type="transmembrane region" description="Helical" evidence="6">
    <location>
        <begin position="343"/>
        <end position="361"/>
    </location>
</feature>
<gene>
    <name evidence="8" type="ORF">HAND00432_LOCUS13465</name>
</gene>
<dbReference type="InterPro" id="IPR007300">
    <property type="entry name" value="CidB/LrgB"/>
</dbReference>
<feature type="transmembrane region" description="Helical" evidence="6">
    <location>
        <begin position="455"/>
        <end position="475"/>
    </location>
</feature>
<feature type="transmembrane region" description="Helical" evidence="6">
    <location>
        <begin position="481"/>
        <end position="502"/>
    </location>
</feature>
<keyword evidence="4 6" id="KW-0472">Membrane</keyword>
<feature type="transmembrane region" description="Helical" evidence="6">
    <location>
        <begin position="192"/>
        <end position="211"/>
    </location>
</feature>
<name>A0A6U4VXY5_HEMAN</name>
<evidence type="ECO:0000256" key="2">
    <source>
        <dbReference type="ARBA" id="ARBA00022692"/>
    </source>
</evidence>
<dbReference type="PANTHER" id="PTHR30249:SF0">
    <property type="entry name" value="PLASTIDAL GLYCOLATE_GLYCERATE TRANSLOCATOR 1, CHLOROPLASTIC"/>
    <property type="match status" value="1"/>
</dbReference>
<evidence type="ECO:0000256" key="3">
    <source>
        <dbReference type="ARBA" id="ARBA00022989"/>
    </source>
</evidence>
<evidence type="ECO:0008006" key="9">
    <source>
        <dbReference type="Google" id="ProtNLM"/>
    </source>
</evidence>
<feature type="transmembrane region" description="Helical" evidence="6">
    <location>
        <begin position="373"/>
        <end position="391"/>
    </location>
</feature>
<feature type="transmembrane region" description="Helical" evidence="6">
    <location>
        <begin position="301"/>
        <end position="323"/>
    </location>
</feature>
<feature type="chain" id="PRO_5030160438" description="LrgB-like protein" evidence="7">
    <location>
        <begin position="29"/>
        <end position="544"/>
    </location>
</feature>
<feature type="region of interest" description="Disordered" evidence="5">
    <location>
        <begin position="32"/>
        <end position="57"/>
    </location>
</feature>
<dbReference type="EMBL" id="HBFX01022079">
    <property type="protein sequence ID" value="CAD8958926.1"/>
    <property type="molecule type" value="Transcribed_RNA"/>
</dbReference>
<evidence type="ECO:0000256" key="7">
    <source>
        <dbReference type="SAM" id="SignalP"/>
    </source>
</evidence>
<keyword evidence="3 6" id="KW-1133">Transmembrane helix</keyword>
<feature type="transmembrane region" description="Helical" evidence="6">
    <location>
        <begin position="411"/>
        <end position="434"/>
    </location>
</feature>
<feature type="transmembrane region" description="Helical" evidence="6">
    <location>
        <begin position="129"/>
        <end position="149"/>
    </location>
</feature>
<evidence type="ECO:0000313" key="8">
    <source>
        <dbReference type="EMBL" id="CAD8958926.1"/>
    </source>
</evidence>
<feature type="transmembrane region" description="Helical" evidence="6">
    <location>
        <begin position="161"/>
        <end position="180"/>
    </location>
</feature>
<feature type="signal peptide" evidence="7">
    <location>
        <begin position="1"/>
        <end position="28"/>
    </location>
</feature>
<comment type="subcellular location">
    <subcellularLocation>
        <location evidence="1">Membrane</location>
        <topology evidence="1">Multi-pass membrane protein</topology>
    </subcellularLocation>
</comment>
<keyword evidence="7" id="KW-0732">Signal</keyword>
<feature type="transmembrane region" description="Helical" evidence="6">
    <location>
        <begin position="270"/>
        <end position="289"/>
    </location>
</feature>
<evidence type="ECO:0000256" key="5">
    <source>
        <dbReference type="SAM" id="MobiDB-lite"/>
    </source>
</evidence>
<evidence type="ECO:0000256" key="1">
    <source>
        <dbReference type="ARBA" id="ARBA00004141"/>
    </source>
</evidence>
<dbReference type="AlphaFoldDB" id="A0A6U4VXY5"/>
<accession>A0A6U4VXY5</accession>
<dbReference type="GO" id="GO:0016020">
    <property type="term" value="C:membrane"/>
    <property type="evidence" value="ECO:0007669"/>
    <property type="project" value="UniProtKB-SubCell"/>
</dbReference>
<sequence>MRDCLSWRKGAILAALVGVCLLAAPVLCREEGEPGEGAPQEAGTPAPPSSKPSAAKPTMRKAAGGFHYTWEKGLSALEKLDIRVGGVDLVDQSRHLVKTIPSMAAFLTLNHVLKFIMKTKLKLHTFPHTLTGMLLLFGGLCFTETKNAAKVVDFMEPATTLLTNFLPSFFIPALIVAPLAARDIPGIDIAKFLAIISIALTGGAGFTGHLVQGLQRLDGQKPAKQGGAKASPSNAAFKSWFSPEIEKLFAAVTALSGAAALAVPQAKPTFFVATTFLSFIFASRIPRVFSPMIRQYWHPLMTTYSAATITFILFAQLSGMGFFELLQEYMVGGGSMFAAAGNFIMFWLEPSIISFAFGLYARRTLLQANFMPIMAGTFISTVLGIFTLAGLNRAFDPAHEIKLCLLPKATAALAVVQAAVLGASTSLTTVNCCITGIMGANFGTKFNDLFHIVDPIARGLATGCSGLALASAALVQADPAAFPFGALGMALTSTWATILYSFPPFAKLIKDTMGQPPVPKHLPTRADSGRFTAVLNRISKFGGA</sequence>
<proteinExistence type="predicted"/>
<reference evidence="8" key="1">
    <citation type="submission" date="2021-01" db="EMBL/GenBank/DDBJ databases">
        <authorList>
            <person name="Corre E."/>
            <person name="Pelletier E."/>
            <person name="Niang G."/>
            <person name="Scheremetjew M."/>
            <person name="Finn R."/>
            <person name="Kale V."/>
            <person name="Holt S."/>
            <person name="Cochrane G."/>
            <person name="Meng A."/>
            <person name="Brown T."/>
            <person name="Cohen L."/>
        </authorList>
    </citation>
    <scope>NUCLEOTIDE SEQUENCE</scope>
    <source>
        <strain evidence="8">CCMP644</strain>
    </source>
</reference>
<organism evidence="8">
    <name type="scientific">Hemiselmis andersenii</name>
    <name type="common">Cryptophyte alga</name>
    <dbReference type="NCBI Taxonomy" id="464988"/>
    <lineage>
        <taxon>Eukaryota</taxon>
        <taxon>Cryptophyceae</taxon>
        <taxon>Cryptomonadales</taxon>
        <taxon>Hemiselmidaceae</taxon>
        <taxon>Hemiselmis</taxon>
    </lineage>
</organism>
<protein>
    <recommendedName>
        <fullName evidence="9">LrgB-like protein</fullName>
    </recommendedName>
</protein>
<dbReference type="Pfam" id="PF04172">
    <property type="entry name" value="LrgB"/>
    <property type="match status" value="1"/>
</dbReference>
<keyword evidence="2 6" id="KW-0812">Transmembrane</keyword>
<evidence type="ECO:0000256" key="6">
    <source>
        <dbReference type="SAM" id="Phobius"/>
    </source>
</evidence>
<dbReference type="PANTHER" id="PTHR30249">
    <property type="entry name" value="PUTATIVE SEROTONIN TRANSPORTER"/>
    <property type="match status" value="1"/>
</dbReference>
<evidence type="ECO:0000256" key="4">
    <source>
        <dbReference type="ARBA" id="ARBA00023136"/>
    </source>
</evidence>